<evidence type="ECO:0000256" key="1">
    <source>
        <dbReference type="ARBA" id="ARBA00008136"/>
    </source>
</evidence>
<evidence type="ECO:0000313" key="10">
    <source>
        <dbReference type="Proteomes" id="UP000198577"/>
    </source>
</evidence>
<dbReference type="STRING" id="937334.SAMN05444406_10395"/>
<dbReference type="PANTHER" id="PTHR13604:SF0">
    <property type="entry name" value="ABASIC SITE PROCESSING PROTEIN HMCES"/>
    <property type="match status" value="1"/>
</dbReference>
<evidence type="ECO:0000256" key="2">
    <source>
        <dbReference type="ARBA" id="ARBA00022670"/>
    </source>
</evidence>
<dbReference type="GO" id="GO:0016829">
    <property type="term" value="F:lyase activity"/>
    <property type="evidence" value="ECO:0007669"/>
    <property type="project" value="UniProtKB-KW"/>
</dbReference>
<proteinExistence type="inferred from homology"/>
<dbReference type="AlphaFoldDB" id="A0A1I5SXI0"/>
<keyword evidence="6" id="KW-0238">DNA-binding</keyword>
<keyword evidence="5" id="KW-0190">Covalent protein-DNA linkage</keyword>
<keyword evidence="7" id="KW-0456">Lyase</keyword>
<dbReference type="GO" id="GO:0106300">
    <property type="term" value="P:protein-DNA covalent cross-linking repair"/>
    <property type="evidence" value="ECO:0007669"/>
    <property type="project" value="InterPro"/>
</dbReference>
<keyword evidence="3" id="KW-0227">DNA damage</keyword>
<keyword evidence="4 8" id="KW-0378">Hydrolase</keyword>
<dbReference type="InterPro" id="IPR003738">
    <property type="entry name" value="SRAP"/>
</dbReference>
<dbReference type="InterPro" id="IPR036590">
    <property type="entry name" value="SRAP-like"/>
</dbReference>
<protein>
    <recommendedName>
        <fullName evidence="8">Abasic site processing protein</fullName>
        <ecNumber evidence="8">3.4.-.-</ecNumber>
    </recommendedName>
</protein>
<evidence type="ECO:0000313" key="9">
    <source>
        <dbReference type="EMBL" id="SFP75453.1"/>
    </source>
</evidence>
<name>A0A1I5SXI0_9FIRM</name>
<dbReference type="Gene3D" id="3.90.1680.10">
    <property type="entry name" value="SOS response associated peptidase-like"/>
    <property type="match status" value="1"/>
</dbReference>
<dbReference type="EC" id="3.4.-.-" evidence="8"/>
<keyword evidence="2 8" id="KW-0645">Protease</keyword>
<sequence>MCVRFLLKTGIEELVRNYRVESVDEGANAYRAGDFYPAQSVPVVLEQKSRVITLARWGFNYSSKKKVVVNARAETILDRPMFKDAARYARCIVPANLFYEWKAEGIGKKVRYRIGLQDASIMSLGGLYKLSFDKDLGPQLAFVIITTDAEEGVREVHPRMPLIIKEEWVDMWLNKDTPVELVEEILSAKTGAKFTVERCEDAINNKIKEGMYGEQMKMF</sequence>
<dbReference type="GO" id="GO:0006508">
    <property type="term" value="P:proteolysis"/>
    <property type="evidence" value="ECO:0007669"/>
    <property type="project" value="UniProtKB-KW"/>
</dbReference>
<evidence type="ECO:0000256" key="6">
    <source>
        <dbReference type="ARBA" id="ARBA00023125"/>
    </source>
</evidence>
<gene>
    <name evidence="9" type="ORF">SAMN05444406_10395</name>
</gene>
<dbReference type="Pfam" id="PF02586">
    <property type="entry name" value="SRAP"/>
    <property type="match status" value="1"/>
</dbReference>
<evidence type="ECO:0000256" key="4">
    <source>
        <dbReference type="ARBA" id="ARBA00022801"/>
    </source>
</evidence>
<comment type="similarity">
    <text evidence="1 8">Belongs to the SOS response-associated peptidase family.</text>
</comment>
<keyword evidence="10" id="KW-1185">Reference proteome</keyword>
<dbReference type="SUPFAM" id="SSF143081">
    <property type="entry name" value="BB1717-like"/>
    <property type="match status" value="1"/>
</dbReference>
<reference evidence="9 10" key="1">
    <citation type="submission" date="2016-10" db="EMBL/GenBank/DDBJ databases">
        <authorList>
            <person name="de Groot N.N."/>
        </authorList>
    </citation>
    <scope>NUCLEOTIDE SEQUENCE [LARGE SCALE GENOMIC DNA]</scope>
    <source>
        <strain evidence="9 10">DSM 20678</strain>
    </source>
</reference>
<evidence type="ECO:0000256" key="5">
    <source>
        <dbReference type="ARBA" id="ARBA00023124"/>
    </source>
</evidence>
<dbReference type="GO" id="GO:0008233">
    <property type="term" value="F:peptidase activity"/>
    <property type="evidence" value="ECO:0007669"/>
    <property type="project" value="UniProtKB-KW"/>
</dbReference>
<dbReference type="OrthoDB" id="9782620at2"/>
<evidence type="ECO:0000256" key="7">
    <source>
        <dbReference type="ARBA" id="ARBA00023239"/>
    </source>
</evidence>
<organism evidence="9 10">
    <name type="scientific">Caldicoprobacter faecalis</name>
    <dbReference type="NCBI Taxonomy" id="937334"/>
    <lineage>
        <taxon>Bacteria</taxon>
        <taxon>Bacillati</taxon>
        <taxon>Bacillota</taxon>
        <taxon>Clostridia</taxon>
        <taxon>Caldicoprobacterales</taxon>
        <taxon>Caldicoprobacteraceae</taxon>
        <taxon>Caldicoprobacter</taxon>
    </lineage>
</organism>
<dbReference type="PANTHER" id="PTHR13604">
    <property type="entry name" value="DC12-RELATED"/>
    <property type="match status" value="1"/>
</dbReference>
<accession>A0A1I5SXI0</accession>
<evidence type="ECO:0000256" key="3">
    <source>
        <dbReference type="ARBA" id="ARBA00022763"/>
    </source>
</evidence>
<dbReference type="GO" id="GO:0003697">
    <property type="term" value="F:single-stranded DNA binding"/>
    <property type="evidence" value="ECO:0007669"/>
    <property type="project" value="InterPro"/>
</dbReference>
<evidence type="ECO:0000256" key="8">
    <source>
        <dbReference type="RuleBase" id="RU364100"/>
    </source>
</evidence>
<dbReference type="Proteomes" id="UP000198577">
    <property type="component" value="Unassembled WGS sequence"/>
</dbReference>
<dbReference type="RefSeq" id="WP_025748633.1">
    <property type="nucleotide sequence ID" value="NZ_FOXR01000003.1"/>
</dbReference>
<dbReference type="EMBL" id="FOXR01000003">
    <property type="protein sequence ID" value="SFP75453.1"/>
    <property type="molecule type" value="Genomic_DNA"/>
</dbReference>